<dbReference type="OrthoDB" id="9906266at2759"/>
<proteinExistence type="predicted"/>
<evidence type="ECO:0000259" key="1">
    <source>
        <dbReference type="Pfam" id="PF03945"/>
    </source>
</evidence>
<reference evidence="3" key="1">
    <citation type="submission" date="2025-08" db="UniProtKB">
        <authorList>
            <consortium name="RefSeq"/>
        </authorList>
    </citation>
    <scope>IDENTIFICATION</scope>
    <source>
        <tissue evidence="3">Tentacle</tissue>
    </source>
</reference>
<dbReference type="GO" id="GO:0090729">
    <property type="term" value="F:toxin activity"/>
    <property type="evidence" value="ECO:0007669"/>
    <property type="project" value="InterPro"/>
</dbReference>
<dbReference type="Gene3D" id="1.20.190.10">
    <property type="entry name" value="Pesticidal crystal protein, N-terminal domain"/>
    <property type="match status" value="1"/>
</dbReference>
<dbReference type="KEGG" id="aten:116299775"/>
<dbReference type="Pfam" id="PF03945">
    <property type="entry name" value="Endotoxin_N"/>
    <property type="match status" value="1"/>
</dbReference>
<dbReference type="RefSeq" id="XP_031564352.1">
    <property type="nucleotide sequence ID" value="XM_031708492.1"/>
</dbReference>
<dbReference type="SUPFAM" id="SSF56849">
    <property type="entry name" value="delta-Endotoxin (insectocide), N-terminal domain"/>
    <property type="match status" value="1"/>
</dbReference>
<dbReference type="AlphaFoldDB" id="A0A6P8IDK5"/>
<evidence type="ECO:0000313" key="2">
    <source>
        <dbReference type="Proteomes" id="UP000515163"/>
    </source>
</evidence>
<dbReference type="InterPro" id="IPR005639">
    <property type="entry name" value="Pest_crys_dom_I"/>
</dbReference>
<name>A0A6P8IDK5_ACTTE</name>
<dbReference type="GO" id="GO:0001907">
    <property type="term" value="P:symbiont-mediated killing of host cell"/>
    <property type="evidence" value="ECO:0007669"/>
    <property type="project" value="InterPro"/>
</dbReference>
<accession>A0A6P8IDK5</accession>
<dbReference type="Gene3D" id="2.100.10.30">
    <property type="entry name" value="Jacalin-like lectin domain"/>
    <property type="match status" value="1"/>
</dbReference>
<dbReference type="GeneID" id="116299775"/>
<keyword evidence="2" id="KW-1185">Reference proteome</keyword>
<sequence>MGEVEVSDSWNNRLKTLAEGLASMIPTVGKVVKVAIQLFWPDDTEDIWSLIKSQVEHLIEVKILEHELDEREAQLNGLKQSLSMYSDATNKERASLLSAIIVQCNELYSELTESDNTIHLIPLTVAHAYLHLTVLRERYEHGLKLYSDATDQDQWEKDLTTKVSDYHSHFLSVYSQWQEWREDEISVSVKTKKKPMGIPPFFYWTAYGKTKDSFDGESVKYSESWNKNKKTFKDVQKRAKLRMYNEANASMMMDAFIRTFSLGNFLPGHENDAAKADTTVSEVSYGPYSVALTKGDHEKKNMATIIGQELKDNNGVITEIHIWAGNFVERIQFHYEGKGAGHAFGAPKVSSKSEHVITLSDTHVTGMKMGFSNGVMARVQFKFSDGSSSDAYGNRGWRMKYKQEVDVDSDFRLVGATGRKGNGPGAVGLAEMMFNFQHISVDPSS</sequence>
<dbReference type="InterPro" id="IPR036404">
    <property type="entry name" value="Jacalin-like_lectin_dom_sf"/>
</dbReference>
<feature type="domain" description="Pesticidal crystal protein" evidence="1">
    <location>
        <begin position="22"/>
        <end position="176"/>
    </location>
</feature>
<dbReference type="SUPFAM" id="SSF51101">
    <property type="entry name" value="Mannose-binding lectins"/>
    <property type="match status" value="1"/>
</dbReference>
<gene>
    <name evidence="3" type="primary">LOC116299775</name>
</gene>
<dbReference type="InterPro" id="IPR036716">
    <property type="entry name" value="Pest_crys_N_sf"/>
</dbReference>
<dbReference type="InParanoid" id="A0A6P8IDK5"/>
<organism evidence="2 3">
    <name type="scientific">Actinia tenebrosa</name>
    <name type="common">Australian red waratah sea anemone</name>
    <dbReference type="NCBI Taxonomy" id="6105"/>
    <lineage>
        <taxon>Eukaryota</taxon>
        <taxon>Metazoa</taxon>
        <taxon>Cnidaria</taxon>
        <taxon>Anthozoa</taxon>
        <taxon>Hexacorallia</taxon>
        <taxon>Actiniaria</taxon>
        <taxon>Actiniidae</taxon>
        <taxon>Actinia</taxon>
    </lineage>
</organism>
<protein>
    <submittedName>
        <fullName evidence="3">Uncharacterized protein LOC116299775</fullName>
    </submittedName>
</protein>
<evidence type="ECO:0000313" key="3">
    <source>
        <dbReference type="RefSeq" id="XP_031564352.1"/>
    </source>
</evidence>
<dbReference type="Proteomes" id="UP000515163">
    <property type="component" value="Unplaced"/>
</dbReference>